<protein>
    <recommendedName>
        <fullName evidence="10">Phosphatidylinositol N-acetylglucosaminyltransferase GPI3 subunit</fullName>
        <ecNumber evidence="4">2.4.1.198</ecNumber>
    </recommendedName>
    <alternativeName>
        <fullName evidence="9">GlcNAc-PI synthesis protein</fullName>
    </alternativeName>
</protein>
<dbReference type="GO" id="GO:0000506">
    <property type="term" value="C:glycosylphosphatidylinositol-N-acetylglucosaminyltransferase (GPI-GnT) complex"/>
    <property type="evidence" value="ECO:0007669"/>
    <property type="project" value="TreeGrafter"/>
</dbReference>
<keyword evidence="7" id="KW-0808">Transferase</keyword>
<feature type="domain" description="Glycosyl transferase family 1" evidence="12">
    <location>
        <begin position="193"/>
        <end position="335"/>
    </location>
</feature>
<name>A0A1X7R8W4_9SACH</name>
<dbReference type="GO" id="GO:0006506">
    <property type="term" value="P:GPI anchor biosynthetic process"/>
    <property type="evidence" value="ECO:0007669"/>
    <property type="project" value="UniProtKB-KW"/>
</dbReference>
<keyword evidence="5" id="KW-0337">GPI-anchor biosynthesis</keyword>
<evidence type="ECO:0000256" key="6">
    <source>
        <dbReference type="ARBA" id="ARBA00022676"/>
    </source>
</evidence>
<dbReference type="PANTHER" id="PTHR45871">
    <property type="entry name" value="N-ACETYLGLUCOSAMINYL-PHOSPHATIDYLINOSITOL BIOSYNTHETIC PROTEIN"/>
    <property type="match status" value="1"/>
</dbReference>
<evidence type="ECO:0000256" key="1">
    <source>
        <dbReference type="ARBA" id="ARBA00003265"/>
    </source>
</evidence>
<evidence type="ECO:0000259" key="13">
    <source>
        <dbReference type="Pfam" id="PF08288"/>
    </source>
</evidence>
<comment type="subcellular location">
    <subcellularLocation>
        <location evidence="2">Endoplasmic reticulum membrane</location>
    </subcellularLocation>
</comment>
<dbReference type="Pfam" id="PF08288">
    <property type="entry name" value="PIGA"/>
    <property type="match status" value="1"/>
</dbReference>
<gene>
    <name evidence="14" type="ORF">KASA_0I01177G</name>
</gene>
<dbReference type="PANTHER" id="PTHR45871:SF1">
    <property type="entry name" value="PHOSPHATIDYLINOSITOL N-ACETYLGLUCOSAMINYLTRANSFERASE SUBUNIT A"/>
    <property type="match status" value="1"/>
</dbReference>
<keyword evidence="11" id="KW-0472">Membrane</keyword>
<evidence type="ECO:0000256" key="3">
    <source>
        <dbReference type="ARBA" id="ARBA00004687"/>
    </source>
</evidence>
<dbReference type="GO" id="GO:0017176">
    <property type="term" value="F:phosphatidylinositol N-acetylglucosaminyltransferase activity"/>
    <property type="evidence" value="ECO:0007669"/>
    <property type="project" value="UniProtKB-EC"/>
</dbReference>
<dbReference type="Pfam" id="PF00534">
    <property type="entry name" value="Glycos_transf_1"/>
    <property type="match status" value="1"/>
</dbReference>
<comment type="function">
    <text evidence="1">Catalytic subunit in the complex catalyzing the transfer of N-acetylglucosamine from UDP-N-acetylglucosamine to phosphatidylinositol, the first step of GPI biosynthesis.</text>
</comment>
<keyword evidence="6" id="KW-0328">Glycosyltransferase</keyword>
<keyword evidence="11" id="KW-1133">Transmembrane helix</keyword>
<dbReference type="FunFam" id="3.40.50.2000:FF:000026">
    <property type="entry name" value="Phosphatidylinositol N-acetylglucosaminyltransferase subunit A"/>
    <property type="match status" value="1"/>
</dbReference>
<keyword evidence="8" id="KW-0256">Endoplasmic reticulum</keyword>
<dbReference type="EC" id="2.4.1.198" evidence="4"/>
<feature type="transmembrane region" description="Helical" evidence="11">
    <location>
        <begin position="406"/>
        <end position="425"/>
    </location>
</feature>
<dbReference type="AlphaFoldDB" id="A0A1X7R8W4"/>
<evidence type="ECO:0000256" key="7">
    <source>
        <dbReference type="ARBA" id="ARBA00022679"/>
    </source>
</evidence>
<reference evidence="14 15" key="1">
    <citation type="submission" date="2017-04" db="EMBL/GenBank/DDBJ databases">
        <authorList>
            <person name="Afonso C.L."/>
            <person name="Miller P.J."/>
            <person name="Scott M.A."/>
            <person name="Spackman E."/>
            <person name="Goraichik I."/>
            <person name="Dimitrov K.M."/>
            <person name="Suarez D.L."/>
            <person name="Swayne D.E."/>
        </authorList>
    </citation>
    <scope>NUCLEOTIDE SEQUENCE [LARGE SCALE GENOMIC DNA]</scope>
</reference>
<dbReference type="OrthoDB" id="734129at2759"/>
<dbReference type="EMBL" id="FXLY01000010">
    <property type="protein sequence ID" value="SMN22107.1"/>
    <property type="molecule type" value="Genomic_DNA"/>
</dbReference>
<evidence type="ECO:0000256" key="9">
    <source>
        <dbReference type="ARBA" id="ARBA00032160"/>
    </source>
</evidence>
<evidence type="ECO:0000256" key="4">
    <source>
        <dbReference type="ARBA" id="ARBA00012420"/>
    </source>
</evidence>
<keyword evidence="11" id="KW-0812">Transmembrane</keyword>
<feature type="domain" description="PIGA GPI anchor biosynthesis" evidence="13">
    <location>
        <begin position="42"/>
        <end position="130"/>
    </location>
</feature>
<evidence type="ECO:0000256" key="8">
    <source>
        <dbReference type="ARBA" id="ARBA00022824"/>
    </source>
</evidence>
<organism evidence="14 15">
    <name type="scientific">Maudiozyma saulgeensis</name>
    <dbReference type="NCBI Taxonomy" id="1789683"/>
    <lineage>
        <taxon>Eukaryota</taxon>
        <taxon>Fungi</taxon>
        <taxon>Dikarya</taxon>
        <taxon>Ascomycota</taxon>
        <taxon>Saccharomycotina</taxon>
        <taxon>Saccharomycetes</taxon>
        <taxon>Saccharomycetales</taxon>
        <taxon>Saccharomycetaceae</taxon>
        <taxon>Maudiozyma</taxon>
    </lineage>
</organism>
<evidence type="ECO:0000256" key="2">
    <source>
        <dbReference type="ARBA" id="ARBA00004586"/>
    </source>
</evidence>
<comment type="pathway">
    <text evidence="3">Glycolipid biosynthesis; glycosylphosphatidylinositol-anchor biosynthesis.</text>
</comment>
<evidence type="ECO:0000313" key="14">
    <source>
        <dbReference type="EMBL" id="SMN22107.1"/>
    </source>
</evidence>
<dbReference type="InterPro" id="IPR013234">
    <property type="entry name" value="PIGA_GPI_anchor_biosynthesis"/>
</dbReference>
<evidence type="ECO:0000256" key="5">
    <source>
        <dbReference type="ARBA" id="ARBA00022502"/>
    </source>
</evidence>
<sequence length="468" mass="53326">MGFNIAMACDYFYPQLGGIEFHIYHLAQNLIKLGHNVIIITHQYGDRTGVRHLSNGLKVYHIPLFVLYRETVFPCVFYTFPMIRNILIRENIQIVHGHGSASDIAQEAILHANSMGLRSVFTDHSLYGFDVLGSVLLNKLLKFTLASVDRVICVSNICKENIMYRTGFDPSIYSVIPNAVVAADFTQPTPEEQAIKKQNGRITIVCISRLFPNKGCDLLVKILPTVCKMHDDVDFIMVGDGPRFIEFQQMVEAERLEERITLLGSVPHEHIRDVLCKGDIYLHASLTEAFGTVLVEAASCDLLIVTTKVGGVPEVLPEHMTVFAAKTAVSSIIEATNKGIELIRSGAVDTSIFHKELVQMYEWSDIARRTEKVYYAIYNSPKKISKDWTVMLKRLYTHQGFWARHLYILCAIVEFSLILIFDFLYPREDIDRAPKWPTFKEYTEKVVEFYEDMEHIDTNNNDSNNTDI</sequence>
<evidence type="ECO:0000256" key="11">
    <source>
        <dbReference type="SAM" id="Phobius"/>
    </source>
</evidence>
<dbReference type="Proteomes" id="UP000196158">
    <property type="component" value="Unassembled WGS sequence"/>
</dbReference>
<accession>A0A1X7R8W4</accession>
<evidence type="ECO:0000259" key="12">
    <source>
        <dbReference type="Pfam" id="PF00534"/>
    </source>
</evidence>
<dbReference type="Gene3D" id="3.40.50.2000">
    <property type="entry name" value="Glycogen Phosphorylase B"/>
    <property type="match status" value="2"/>
</dbReference>
<evidence type="ECO:0000313" key="15">
    <source>
        <dbReference type="Proteomes" id="UP000196158"/>
    </source>
</evidence>
<dbReference type="InterPro" id="IPR001296">
    <property type="entry name" value="Glyco_trans_1"/>
</dbReference>
<dbReference type="STRING" id="1789683.A0A1X7R8W4"/>
<dbReference type="SUPFAM" id="SSF53756">
    <property type="entry name" value="UDP-Glycosyltransferase/glycogen phosphorylase"/>
    <property type="match status" value="1"/>
</dbReference>
<proteinExistence type="predicted"/>
<evidence type="ECO:0000256" key="10">
    <source>
        <dbReference type="ARBA" id="ARBA00068617"/>
    </source>
</evidence>
<keyword evidence="15" id="KW-1185">Reference proteome</keyword>